<name>B8BVX2_THAPS</name>
<keyword evidence="1" id="KW-0106">Calcium</keyword>
<feature type="transmembrane region" description="Helical" evidence="3">
    <location>
        <begin position="135"/>
        <end position="160"/>
    </location>
</feature>
<feature type="region of interest" description="Disordered" evidence="2">
    <location>
        <begin position="1"/>
        <end position="21"/>
    </location>
</feature>
<dbReference type="RefSeq" id="XP_002288088.1">
    <property type="nucleotide sequence ID" value="XM_002288052.1"/>
</dbReference>
<dbReference type="SMART" id="SM00054">
    <property type="entry name" value="EFh"/>
    <property type="match status" value="2"/>
</dbReference>
<feature type="transmembrane region" description="Helical" evidence="3">
    <location>
        <begin position="86"/>
        <end position="105"/>
    </location>
</feature>
<keyword evidence="3" id="KW-0472">Membrane</keyword>
<dbReference type="GO" id="GO:0005509">
    <property type="term" value="F:calcium ion binding"/>
    <property type="evidence" value="ECO:0000318"/>
    <property type="project" value="GO_Central"/>
</dbReference>
<dbReference type="eggNOG" id="ENOG502QZRV">
    <property type="taxonomic scope" value="Eukaryota"/>
</dbReference>
<dbReference type="OMA" id="PSIAHIN"/>
<feature type="domain" description="EF-hand" evidence="4">
    <location>
        <begin position="186"/>
        <end position="221"/>
    </location>
</feature>
<dbReference type="HOGENOM" id="CLU_1028498_0_0_1"/>
<dbReference type="Proteomes" id="UP000001449">
    <property type="component" value="Chromosome 2"/>
</dbReference>
<sequence length="271" mass="29774">MSFDSEIYRPNHGTDPSAAATAVVSPSTKKQHLLPPGRITKIYSNQYILTTKGSTPVRILALLSGVGLFASSAFVVHNWIVHEFSLVELLVVVISIVGGLFSFILESDLSCSSGVKENILHNMPSLRYVKGRGAYIYLTCGLFQYFVVPSIAHINIGLFANLVGCYMVHNARVAERQLAHLKQSISDEKAIISAFQKNDANGDGILEQFEFEGLMHTLGVELDADELDIAFEGIDANGDKKIVFDEFRVWWRESTAEFGEAVAAIESAEMV</sequence>
<organism evidence="5 6">
    <name type="scientific">Thalassiosira pseudonana</name>
    <name type="common">Marine diatom</name>
    <name type="synonym">Cyclotella nana</name>
    <dbReference type="NCBI Taxonomy" id="35128"/>
    <lineage>
        <taxon>Eukaryota</taxon>
        <taxon>Sar</taxon>
        <taxon>Stramenopiles</taxon>
        <taxon>Ochrophyta</taxon>
        <taxon>Bacillariophyta</taxon>
        <taxon>Coscinodiscophyceae</taxon>
        <taxon>Thalassiosirophycidae</taxon>
        <taxon>Thalassiosirales</taxon>
        <taxon>Thalassiosiraceae</taxon>
        <taxon>Thalassiosira</taxon>
    </lineage>
</organism>
<reference evidence="5 6" key="1">
    <citation type="journal article" date="2004" name="Science">
        <title>The genome of the diatom Thalassiosira pseudonana: ecology, evolution, and metabolism.</title>
        <authorList>
            <person name="Armbrust E.V."/>
            <person name="Berges J.A."/>
            <person name="Bowler C."/>
            <person name="Green B.R."/>
            <person name="Martinez D."/>
            <person name="Putnam N.H."/>
            <person name="Zhou S."/>
            <person name="Allen A.E."/>
            <person name="Apt K.E."/>
            <person name="Bechner M."/>
            <person name="Brzezinski M.A."/>
            <person name="Chaal B.K."/>
            <person name="Chiovitti A."/>
            <person name="Davis A.K."/>
            <person name="Demarest M.S."/>
            <person name="Detter J.C."/>
            <person name="Glavina T."/>
            <person name="Goodstein D."/>
            <person name="Hadi M.Z."/>
            <person name="Hellsten U."/>
            <person name="Hildebrand M."/>
            <person name="Jenkins B.D."/>
            <person name="Jurka J."/>
            <person name="Kapitonov V.V."/>
            <person name="Kroger N."/>
            <person name="Lau W.W."/>
            <person name="Lane T.W."/>
            <person name="Larimer F.W."/>
            <person name="Lippmeier J.C."/>
            <person name="Lucas S."/>
            <person name="Medina M."/>
            <person name="Montsant A."/>
            <person name="Obornik M."/>
            <person name="Parker M.S."/>
            <person name="Palenik B."/>
            <person name="Pazour G.J."/>
            <person name="Richardson P.M."/>
            <person name="Rynearson T.A."/>
            <person name="Saito M.A."/>
            <person name="Schwartz D.C."/>
            <person name="Thamatrakoln K."/>
            <person name="Valentin K."/>
            <person name="Vardi A."/>
            <person name="Wilkerson F.P."/>
            <person name="Rokhsar D.S."/>
        </authorList>
    </citation>
    <scope>NUCLEOTIDE SEQUENCE [LARGE SCALE GENOMIC DNA]</scope>
    <source>
        <strain evidence="5 6">CCMP1335</strain>
    </source>
</reference>
<keyword evidence="6" id="KW-1185">Reference proteome</keyword>
<gene>
    <name evidence="5" type="ORF">THAPSDRAFT_2985</name>
</gene>
<dbReference type="CDD" id="cd00051">
    <property type="entry name" value="EFh"/>
    <property type="match status" value="1"/>
</dbReference>
<evidence type="ECO:0000259" key="4">
    <source>
        <dbReference type="PROSITE" id="PS50222"/>
    </source>
</evidence>
<dbReference type="GeneID" id="7452927"/>
<feature type="domain" description="EF-hand" evidence="4">
    <location>
        <begin position="222"/>
        <end position="257"/>
    </location>
</feature>
<dbReference type="InterPro" id="IPR002048">
    <property type="entry name" value="EF_hand_dom"/>
</dbReference>
<proteinExistence type="predicted"/>
<keyword evidence="3" id="KW-1133">Transmembrane helix</keyword>
<dbReference type="SUPFAM" id="SSF47473">
    <property type="entry name" value="EF-hand"/>
    <property type="match status" value="1"/>
</dbReference>
<dbReference type="AlphaFoldDB" id="B8BVX2"/>
<dbReference type="Gene3D" id="1.10.238.10">
    <property type="entry name" value="EF-hand"/>
    <property type="match status" value="1"/>
</dbReference>
<dbReference type="InterPro" id="IPR011992">
    <property type="entry name" value="EF-hand-dom_pair"/>
</dbReference>
<dbReference type="PaxDb" id="35128-Thaps2985"/>
<feature type="transmembrane region" description="Helical" evidence="3">
    <location>
        <begin position="59"/>
        <end position="80"/>
    </location>
</feature>
<dbReference type="InterPro" id="IPR018247">
    <property type="entry name" value="EF_Hand_1_Ca_BS"/>
</dbReference>
<dbReference type="InParanoid" id="B8BVX2"/>
<evidence type="ECO:0000256" key="1">
    <source>
        <dbReference type="ARBA" id="ARBA00022837"/>
    </source>
</evidence>
<evidence type="ECO:0000256" key="3">
    <source>
        <dbReference type="SAM" id="Phobius"/>
    </source>
</evidence>
<reference evidence="5 6" key="2">
    <citation type="journal article" date="2008" name="Nature">
        <title>The Phaeodactylum genome reveals the evolutionary history of diatom genomes.</title>
        <authorList>
            <person name="Bowler C."/>
            <person name="Allen A.E."/>
            <person name="Badger J.H."/>
            <person name="Grimwood J."/>
            <person name="Jabbari K."/>
            <person name="Kuo A."/>
            <person name="Maheswari U."/>
            <person name="Martens C."/>
            <person name="Maumus F."/>
            <person name="Otillar R.P."/>
            <person name="Rayko E."/>
            <person name="Salamov A."/>
            <person name="Vandepoele K."/>
            <person name="Beszteri B."/>
            <person name="Gruber A."/>
            <person name="Heijde M."/>
            <person name="Katinka M."/>
            <person name="Mock T."/>
            <person name="Valentin K."/>
            <person name="Verret F."/>
            <person name="Berges J.A."/>
            <person name="Brownlee C."/>
            <person name="Cadoret J.P."/>
            <person name="Chiovitti A."/>
            <person name="Choi C.J."/>
            <person name="Coesel S."/>
            <person name="De Martino A."/>
            <person name="Detter J.C."/>
            <person name="Durkin C."/>
            <person name="Falciatore A."/>
            <person name="Fournet J."/>
            <person name="Haruta M."/>
            <person name="Huysman M.J."/>
            <person name="Jenkins B.D."/>
            <person name="Jiroutova K."/>
            <person name="Jorgensen R.E."/>
            <person name="Joubert Y."/>
            <person name="Kaplan A."/>
            <person name="Kroger N."/>
            <person name="Kroth P.G."/>
            <person name="La Roche J."/>
            <person name="Lindquist E."/>
            <person name="Lommer M."/>
            <person name="Martin-Jezequel V."/>
            <person name="Lopez P.J."/>
            <person name="Lucas S."/>
            <person name="Mangogna M."/>
            <person name="McGinnis K."/>
            <person name="Medlin L.K."/>
            <person name="Montsant A."/>
            <person name="Oudot-Le Secq M.P."/>
            <person name="Napoli C."/>
            <person name="Obornik M."/>
            <person name="Parker M.S."/>
            <person name="Petit J.L."/>
            <person name="Porcel B.M."/>
            <person name="Poulsen N."/>
            <person name="Robison M."/>
            <person name="Rychlewski L."/>
            <person name="Rynearson T.A."/>
            <person name="Schmutz J."/>
            <person name="Shapiro H."/>
            <person name="Siaut M."/>
            <person name="Stanley M."/>
            <person name="Sussman M.R."/>
            <person name="Taylor A.R."/>
            <person name="Vardi A."/>
            <person name="von Dassow P."/>
            <person name="Vyverman W."/>
            <person name="Willis A."/>
            <person name="Wyrwicz L.S."/>
            <person name="Rokhsar D.S."/>
            <person name="Weissenbach J."/>
            <person name="Armbrust E.V."/>
            <person name="Green B.R."/>
            <person name="Van de Peer Y."/>
            <person name="Grigoriev I.V."/>
        </authorList>
    </citation>
    <scope>NUCLEOTIDE SEQUENCE [LARGE SCALE GENOMIC DNA]</scope>
    <source>
        <strain evidence="5 6">CCMP1335</strain>
    </source>
</reference>
<evidence type="ECO:0000313" key="5">
    <source>
        <dbReference type="EMBL" id="EED95531.1"/>
    </source>
</evidence>
<accession>B8BVX2</accession>
<dbReference type="GO" id="GO:0005737">
    <property type="term" value="C:cytoplasm"/>
    <property type="evidence" value="ECO:0000318"/>
    <property type="project" value="GO_Central"/>
</dbReference>
<evidence type="ECO:0000256" key="2">
    <source>
        <dbReference type="SAM" id="MobiDB-lite"/>
    </source>
</evidence>
<dbReference type="PROSITE" id="PS50222">
    <property type="entry name" value="EF_HAND_2"/>
    <property type="match status" value="2"/>
</dbReference>
<evidence type="ECO:0000313" key="6">
    <source>
        <dbReference type="Proteomes" id="UP000001449"/>
    </source>
</evidence>
<dbReference type="EMBL" id="CM000639">
    <property type="protein sequence ID" value="EED95531.1"/>
    <property type="molecule type" value="Genomic_DNA"/>
</dbReference>
<protein>
    <recommendedName>
        <fullName evidence="4">EF-hand domain-containing protein</fullName>
    </recommendedName>
</protein>
<dbReference type="Pfam" id="PF13499">
    <property type="entry name" value="EF-hand_7"/>
    <property type="match status" value="1"/>
</dbReference>
<keyword evidence="3" id="KW-0812">Transmembrane</keyword>
<dbReference type="KEGG" id="tps:THAPSDRAFT_2985"/>
<dbReference type="PROSITE" id="PS00018">
    <property type="entry name" value="EF_HAND_1"/>
    <property type="match status" value="1"/>
</dbReference>